<dbReference type="Proteomes" id="UP000306229">
    <property type="component" value="Chromosome"/>
</dbReference>
<dbReference type="OrthoDB" id="835620at2"/>
<reference evidence="1 2" key="1">
    <citation type="submission" date="2019-05" db="EMBL/GenBank/DDBJ databases">
        <title>Algicella ahnfeltiae gen. nov., sp. nov., a novel marine bacterium of the family Flavobacteriaceae isolated from a red alga.</title>
        <authorList>
            <person name="Nedashkovskaya O.I."/>
            <person name="Kukhlevskiy A.D."/>
            <person name="Kim S.-G."/>
            <person name="Zhukova N.V."/>
            <person name="Mikhailov V.V."/>
        </authorList>
    </citation>
    <scope>NUCLEOTIDE SEQUENCE [LARGE SCALE GENOMIC DNA]</scope>
    <source>
        <strain evidence="1 2">10Alg115</strain>
    </source>
</reference>
<accession>A0A5B7TLQ7</accession>
<dbReference type="InterPro" id="IPR027417">
    <property type="entry name" value="P-loop_NTPase"/>
</dbReference>
<gene>
    <name evidence="1" type="ORF">FF125_02135</name>
</gene>
<name>A0A5B7TLQ7_9FLAO</name>
<evidence type="ECO:0000313" key="1">
    <source>
        <dbReference type="EMBL" id="QCX37295.1"/>
    </source>
</evidence>
<proteinExistence type="predicted"/>
<organism evidence="1 2">
    <name type="scientific">Aureibaculum algae</name>
    <dbReference type="NCBI Taxonomy" id="2584122"/>
    <lineage>
        <taxon>Bacteria</taxon>
        <taxon>Pseudomonadati</taxon>
        <taxon>Bacteroidota</taxon>
        <taxon>Flavobacteriia</taxon>
        <taxon>Flavobacteriales</taxon>
        <taxon>Flavobacteriaceae</taxon>
        <taxon>Aureibaculum</taxon>
    </lineage>
</organism>
<dbReference type="EMBL" id="CP040749">
    <property type="protein sequence ID" value="QCX37295.1"/>
    <property type="molecule type" value="Genomic_DNA"/>
</dbReference>
<dbReference type="RefSeq" id="WP_138948238.1">
    <property type="nucleotide sequence ID" value="NZ_CP040749.1"/>
</dbReference>
<dbReference type="Gene3D" id="3.40.50.300">
    <property type="entry name" value="P-loop containing nucleotide triphosphate hydrolases"/>
    <property type="match status" value="1"/>
</dbReference>
<evidence type="ECO:0000313" key="2">
    <source>
        <dbReference type="Proteomes" id="UP000306229"/>
    </source>
</evidence>
<dbReference type="SUPFAM" id="SSF52540">
    <property type="entry name" value="P-loop containing nucleoside triphosphate hydrolases"/>
    <property type="match status" value="1"/>
</dbReference>
<keyword evidence="2" id="KW-1185">Reference proteome</keyword>
<dbReference type="KEGG" id="fbe:FF125_02135"/>
<protein>
    <submittedName>
        <fullName evidence="1">ATPase</fullName>
    </submittedName>
</protein>
<dbReference type="AlphaFoldDB" id="A0A5B7TLQ7"/>
<sequence length="218" mass="25767">MENHYKTTEEGKEFILGEIKDNIIHYDIAKTLTYLDVKGKLLFGSHFKIYEEDFKIIYRLLIYIIRDKANCKKHDINLNKGILLTGPIGCGKTSLMSLIRHIVPKERQYQMYSARNISFEYQKDGHQIIENYIKTKSFCFDDLGIEQNLKHYGNDCNVMGEILLNRYDLWTSHKVITHATTNLNAQELEEWYGNRVRSRMRQLFNLVAFDSESQDKRK</sequence>